<protein>
    <submittedName>
        <fullName evidence="2">Uncharacterized protein</fullName>
    </submittedName>
</protein>
<dbReference type="Proteomes" id="UP000828390">
    <property type="component" value="Unassembled WGS sequence"/>
</dbReference>
<accession>A0A9D3YMR0</accession>
<gene>
    <name evidence="2" type="ORF">DPMN_078705</name>
</gene>
<organism evidence="2 3">
    <name type="scientific">Dreissena polymorpha</name>
    <name type="common">Zebra mussel</name>
    <name type="synonym">Mytilus polymorpha</name>
    <dbReference type="NCBI Taxonomy" id="45954"/>
    <lineage>
        <taxon>Eukaryota</taxon>
        <taxon>Metazoa</taxon>
        <taxon>Spiralia</taxon>
        <taxon>Lophotrochozoa</taxon>
        <taxon>Mollusca</taxon>
        <taxon>Bivalvia</taxon>
        <taxon>Autobranchia</taxon>
        <taxon>Heteroconchia</taxon>
        <taxon>Euheterodonta</taxon>
        <taxon>Imparidentia</taxon>
        <taxon>Neoheterodontei</taxon>
        <taxon>Myida</taxon>
        <taxon>Dreissenoidea</taxon>
        <taxon>Dreissenidae</taxon>
        <taxon>Dreissena</taxon>
    </lineage>
</organism>
<dbReference type="EMBL" id="JAIWYP010000015">
    <property type="protein sequence ID" value="KAH3703664.1"/>
    <property type="molecule type" value="Genomic_DNA"/>
</dbReference>
<feature type="compositionally biased region" description="Polar residues" evidence="1">
    <location>
        <begin position="98"/>
        <end position="107"/>
    </location>
</feature>
<evidence type="ECO:0000313" key="3">
    <source>
        <dbReference type="Proteomes" id="UP000828390"/>
    </source>
</evidence>
<evidence type="ECO:0000313" key="2">
    <source>
        <dbReference type="EMBL" id="KAH3703664.1"/>
    </source>
</evidence>
<feature type="compositionally biased region" description="Acidic residues" evidence="1">
    <location>
        <begin position="64"/>
        <end position="97"/>
    </location>
</feature>
<evidence type="ECO:0000256" key="1">
    <source>
        <dbReference type="SAM" id="MobiDB-lite"/>
    </source>
</evidence>
<dbReference type="AlphaFoldDB" id="A0A9D3YMR0"/>
<name>A0A9D3YMR0_DREPO</name>
<keyword evidence="3" id="KW-1185">Reference proteome</keyword>
<feature type="region of interest" description="Disordered" evidence="1">
    <location>
        <begin position="21"/>
        <end position="107"/>
    </location>
</feature>
<comment type="caution">
    <text evidence="2">The sequence shown here is derived from an EMBL/GenBank/DDBJ whole genome shotgun (WGS) entry which is preliminary data.</text>
</comment>
<sequence length="107" mass="12378">MTYGNWLSSEKSFTYVTIAFSTPHVETRSRHTATVPRPGFEPGTSGMVDQSVTTRPPHHPRNYDDDDDDNDDDDDEEEEEEEEDYDDDDNDDYDNDDANNCTLFYPK</sequence>
<reference evidence="2" key="2">
    <citation type="submission" date="2020-11" db="EMBL/GenBank/DDBJ databases">
        <authorList>
            <person name="McCartney M.A."/>
            <person name="Auch B."/>
            <person name="Kono T."/>
            <person name="Mallez S."/>
            <person name="Becker A."/>
            <person name="Gohl D.M."/>
            <person name="Silverstein K.A.T."/>
            <person name="Koren S."/>
            <person name="Bechman K.B."/>
            <person name="Herman A."/>
            <person name="Abrahante J.E."/>
            <person name="Garbe J."/>
        </authorList>
    </citation>
    <scope>NUCLEOTIDE SEQUENCE</scope>
    <source>
        <strain evidence="2">Duluth1</strain>
        <tissue evidence="2">Whole animal</tissue>
    </source>
</reference>
<reference evidence="2" key="1">
    <citation type="journal article" date="2019" name="bioRxiv">
        <title>The Genome of the Zebra Mussel, Dreissena polymorpha: A Resource for Invasive Species Research.</title>
        <authorList>
            <person name="McCartney M.A."/>
            <person name="Auch B."/>
            <person name="Kono T."/>
            <person name="Mallez S."/>
            <person name="Zhang Y."/>
            <person name="Obille A."/>
            <person name="Becker A."/>
            <person name="Abrahante J.E."/>
            <person name="Garbe J."/>
            <person name="Badalamenti J.P."/>
            <person name="Herman A."/>
            <person name="Mangelson H."/>
            <person name="Liachko I."/>
            <person name="Sullivan S."/>
            <person name="Sone E.D."/>
            <person name="Koren S."/>
            <person name="Silverstein K.A.T."/>
            <person name="Beckman K.B."/>
            <person name="Gohl D.M."/>
        </authorList>
    </citation>
    <scope>NUCLEOTIDE SEQUENCE</scope>
    <source>
        <strain evidence="2">Duluth1</strain>
        <tissue evidence="2">Whole animal</tissue>
    </source>
</reference>
<proteinExistence type="predicted"/>